<evidence type="ECO:0000313" key="2">
    <source>
        <dbReference type="Proteomes" id="UP000262969"/>
    </source>
</evidence>
<dbReference type="InterPro" id="IPR021219">
    <property type="entry name" value="DUF2703"/>
</dbReference>
<comment type="caution">
    <text evidence="1">The sequence shown here is derived from an EMBL/GenBank/DDBJ whole genome shotgun (WGS) entry which is preliminary data.</text>
</comment>
<name>A0A3D2X6G6_9FIRM</name>
<evidence type="ECO:0008006" key="3">
    <source>
        <dbReference type="Google" id="ProtNLM"/>
    </source>
</evidence>
<dbReference type="EMBL" id="DPVV01000327">
    <property type="protein sequence ID" value="HCL02712.1"/>
    <property type="molecule type" value="Genomic_DNA"/>
</dbReference>
<dbReference type="AlphaFoldDB" id="A0A3D2X6G6"/>
<dbReference type="Proteomes" id="UP000262969">
    <property type="component" value="Unassembled WGS sequence"/>
</dbReference>
<organism evidence="1 2">
    <name type="scientific">Lachnoclostridium phytofermentans</name>
    <dbReference type="NCBI Taxonomy" id="66219"/>
    <lineage>
        <taxon>Bacteria</taxon>
        <taxon>Bacillati</taxon>
        <taxon>Bacillota</taxon>
        <taxon>Clostridia</taxon>
        <taxon>Lachnospirales</taxon>
        <taxon>Lachnospiraceae</taxon>
    </lineage>
</organism>
<reference evidence="1 2" key="1">
    <citation type="journal article" date="2018" name="Nat. Biotechnol.">
        <title>A standardized bacterial taxonomy based on genome phylogeny substantially revises the tree of life.</title>
        <authorList>
            <person name="Parks D.H."/>
            <person name="Chuvochina M."/>
            <person name="Waite D.W."/>
            <person name="Rinke C."/>
            <person name="Skarshewski A."/>
            <person name="Chaumeil P.A."/>
            <person name="Hugenholtz P."/>
        </authorList>
    </citation>
    <scope>NUCLEOTIDE SEQUENCE [LARGE SCALE GENOMIC DNA]</scope>
    <source>
        <strain evidence="1">UBA11728</strain>
    </source>
</reference>
<dbReference type="Pfam" id="PF10865">
    <property type="entry name" value="DUF2703"/>
    <property type="match status" value="1"/>
</dbReference>
<sequence length="147" mass="16331">MKTLKIEWKHIDVAGDTCDRCYDTGENITREVKQLNTMLQPKGIEVEFSEIKLDDSQVLESNSVLFNGIPIEDILNITVSKNYCDSCTILLGTDTYCRTISFEGNEYEDIPAKAIRQAAYKVLGINEDKSTIPSDKSGCGCNCNGCC</sequence>
<protein>
    <recommendedName>
        <fullName evidence="3">DUF2703 domain-containing protein</fullName>
    </recommendedName>
</protein>
<evidence type="ECO:0000313" key="1">
    <source>
        <dbReference type="EMBL" id="HCL02712.1"/>
    </source>
</evidence>
<accession>A0A3D2X6G6</accession>
<proteinExistence type="predicted"/>
<gene>
    <name evidence="1" type="ORF">DHW61_09930</name>
</gene>